<sequence length="393" mass="45461">MAYKPLNMLSRECLLGYAVIGGFIYTNGGEWQHLCRHYFNMLVVKNDQGVSRSREFRERCKKYRVEKPGLGDRAMHYPNTNEAFNSLRTGDLIFLRYDIEKLPWAMRCKLSAIRRLSRNKYYDDLGMAYNHHNKTYEKNCYGIVVMDGQQLIKSFLPEVITVKRLVCDESRRKHLETAIKLVCDQPKLSTRSNIANILQGWREYLSPDGNKLFTYIQCSQLLKDSQPRFKPSTYTGAQLNNEIIEVGYSRKHDQGKGEDRGDNINQRKLIGDIYGINTKYDDVMQMRRVCTSVVNKFDEHSHAIMPMNLNVYGTTSLVACVYTQAGIVSGKCKLDSLDIHHLLKVDCLPSNARQDVVSSRLSDPFHIYNGSIYRTMFENMKELSDVNLLWNNL</sequence>
<evidence type="ECO:0000313" key="1">
    <source>
        <dbReference type="EMBL" id="KAK1939465.1"/>
    </source>
</evidence>
<name>A0AAD9GJA1_BABDI</name>
<reference evidence="1" key="1">
    <citation type="journal article" date="2014" name="Nucleic Acids Res.">
        <title>The evolutionary dynamics of variant antigen genes in Babesia reveal a history of genomic innovation underlying host-parasite interaction.</title>
        <authorList>
            <person name="Jackson A.P."/>
            <person name="Otto T.D."/>
            <person name="Darby A."/>
            <person name="Ramaprasad A."/>
            <person name="Xia D."/>
            <person name="Echaide I.E."/>
            <person name="Farber M."/>
            <person name="Gahlot S."/>
            <person name="Gamble J."/>
            <person name="Gupta D."/>
            <person name="Gupta Y."/>
            <person name="Jackson L."/>
            <person name="Malandrin L."/>
            <person name="Malas T.B."/>
            <person name="Moussa E."/>
            <person name="Nair M."/>
            <person name="Reid A.J."/>
            <person name="Sanders M."/>
            <person name="Sharma J."/>
            <person name="Tracey A."/>
            <person name="Quail M.A."/>
            <person name="Weir W."/>
            <person name="Wastling J.M."/>
            <person name="Hall N."/>
            <person name="Willadsen P."/>
            <person name="Lingelbach K."/>
            <person name="Shiels B."/>
            <person name="Tait A."/>
            <person name="Berriman M."/>
            <person name="Allred D.R."/>
            <person name="Pain A."/>
        </authorList>
    </citation>
    <scope>NUCLEOTIDE SEQUENCE</scope>
    <source>
        <strain evidence="1">1802A</strain>
    </source>
</reference>
<proteinExistence type="predicted"/>
<comment type="caution">
    <text evidence="1">The sequence shown here is derived from an EMBL/GenBank/DDBJ whole genome shotgun (WGS) entry which is preliminary data.</text>
</comment>
<gene>
    <name evidence="1" type="ORF">X943_000240</name>
</gene>
<keyword evidence="2" id="KW-1185">Reference proteome</keyword>
<reference evidence="1" key="2">
    <citation type="submission" date="2021-05" db="EMBL/GenBank/DDBJ databases">
        <authorList>
            <person name="Pain A."/>
        </authorList>
    </citation>
    <scope>NUCLEOTIDE SEQUENCE</scope>
    <source>
        <strain evidence="1">1802A</strain>
    </source>
</reference>
<organism evidence="1 2">
    <name type="scientific">Babesia divergens</name>
    <dbReference type="NCBI Taxonomy" id="32595"/>
    <lineage>
        <taxon>Eukaryota</taxon>
        <taxon>Sar</taxon>
        <taxon>Alveolata</taxon>
        <taxon>Apicomplexa</taxon>
        <taxon>Aconoidasida</taxon>
        <taxon>Piroplasmida</taxon>
        <taxon>Babesiidae</taxon>
        <taxon>Babesia</taxon>
    </lineage>
</organism>
<dbReference type="Proteomes" id="UP001195914">
    <property type="component" value="Unassembled WGS sequence"/>
</dbReference>
<dbReference type="EMBL" id="JAHBMH010000007">
    <property type="protein sequence ID" value="KAK1939465.1"/>
    <property type="molecule type" value="Genomic_DNA"/>
</dbReference>
<dbReference type="AlphaFoldDB" id="A0AAD9GJA1"/>
<evidence type="ECO:0000313" key="2">
    <source>
        <dbReference type="Proteomes" id="UP001195914"/>
    </source>
</evidence>
<accession>A0AAD9GJA1</accession>
<protein>
    <submittedName>
        <fullName evidence="1">Uncharacterized protein</fullName>
    </submittedName>
</protein>